<dbReference type="Gene3D" id="3.90.1140.10">
    <property type="entry name" value="Cyclic phosphodiesterase"/>
    <property type="match status" value="1"/>
</dbReference>
<evidence type="ECO:0000313" key="2">
    <source>
        <dbReference type="Proteomes" id="UP000823486"/>
    </source>
</evidence>
<dbReference type="Pfam" id="PF13563">
    <property type="entry name" value="2_5_RNA_ligase2"/>
    <property type="match status" value="1"/>
</dbReference>
<keyword evidence="2" id="KW-1185">Reference proteome</keyword>
<comment type="caution">
    <text evidence="1">The sequence shown here is derived from an EMBL/GenBank/DDBJ whole genome shotgun (WGS) entry which is preliminary data.</text>
</comment>
<dbReference type="PANTHER" id="PTHR40037:SF1">
    <property type="entry name" value="PHOSPHOESTERASE SAOUHSC_00951-RELATED"/>
    <property type="match status" value="1"/>
</dbReference>
<dbReference type="InterPro" id="IPR009097">
    <property type="entry name" value="Cyclic_Pdiesterase"/>
</dbReference>
<accession>A0ABS2QH58</accession>
<gene>
    <name evidence="1" type="ORF">JOC77_001586</name>
</gene>
<proteinExistence type="predicted"/>
<dbReference type="SUPFAM" id="SSF55144">
    <property type="entry name" value="LigT-like"/>
    <property type="match status" value="1"/>
</dbReference>
<organism evidence="1 2">
    <name type="scientific">Peribacillus deserti</name>
    <dbReference type="NCBI Taxonomy" id="673318"/>
    <lineage>
        <taxon>Bacteria</taxon>
        <taxon>Bacillati</taxon>
        <taxon>Bacillota</taxon>
        <taxon>Bacilli</taxon>
        <taxon>Bacillales</taxon>
        <taxon>Bacillaceae</taxon>
        <taxon>Peribacillus</taxon>
    </lineage>
</organism>
<protein>
    <submittedName>
        <fullName evidence="1">2'-5' RNA ligase</fullName>
    </submittedName>
</protein>
<dbReference type="Proteomes" id="UP000823486">
    <property type="component" value="Unassembled WGS sequence"/>
</dbReference>
<keyword evidence="1" id="KW-0436">Ligase</keyword>
<evidence type="ECO:0000313" key="1">
    <source>
        <dbReference type="EMBL" id="MBM7692159.1"/>
    </source>
</evidence>
<dbReference type="PANTHER" id="PTHR40037">
    <property type="entry name" value="PHOSPHOESTERASE YJCG-RELATED"/>
    <property type="match status" value="1"/>
</dbReference>
<reference evidence="1 2" key="1">
    <citation type="submission" date="2021-01" db="EMBL/GenBank/DDBJ databases">
        <title>Genomic Encyclopedia of Type Strains, Phase IV (KMG-IV): sequencing the most valuable type-strain genomes for metagenomic binning, comparative biology and taxonomic classification.</title>
        <authorList>
            <person name="Goeker M."/>
        </authorList>
    </citation>
    <scope>NUCLEOTIDE SEQUENCE [LARGE SCALE GENOMIC DNA]</scope>
    <source>
        <strain evidence="1 2">DSM 105482</strain>
    </source>
</reference>
<dbReference type="InterPro" id="IPR050580">
    <property type="entry name" value="2H_phosphoesterase_YjcG-like"/>
</dbReference>
<dbReference type="GO" id="GO:0016874">
    <property type="term" value="F:ligase activity"/>
    <property type="evidence" value="ECO:0007669"/>
    <property type="project" value="UniProtKB-KW"/>
</dbReference>
<sequence length="102" mass="11803">MRDVTGSENGYLFLNVKKGNDEIIEMHDQLYRGILKSILFREVTYIPHMTVGRLKNKQDFHNALIGAEKFHFEFSTIVNEITVEIIDQNQKSNLNFTVSLEG</sequence>
<name>A0ABS2QH58_9BACI</name>
<dbReference type="EMBL" id="JAFBFI010000005">
    <property type="protein sequence ID" value="MBM7692159.1"/>
    <property type="molecule type" value="Genomic_DNA"/>
</dbReference>